<comment type="caution">
    <text evidence="1">The sequence shown here is derived from an EMBL/GenBank/DDBJ whole genome shotgun (WGS) entry which is preliminary data.</text>
</comment>
<dbReference type="EMBL" id="BGPR01015261">
    <property type="protein sequence ID" value="GBN68593.1"/>
    <property type="molecule type" value="Genomic_DNA"/>
</dbReference>
<evidence type="ECO:0000313" key="2">
    <source>
        <dbReference type="Proteomes" id="UP000499080"/>
    </source>
</evidence>
<keyword evidence="2" id="KW-1185">Reference proteome</keyword>
<sequence>MYDLMCNGPTYMADLHLNRVLNMEPSDPEAETLPPEAVRVGTCGLMFIVDLTKIPLLVVKSRFRGQKAPGSKHYSNEDPPCIWVRCTLNHA</sequence>
<accession>A0A4Y2QZ09</accession>
<protein>
    <submittedName>
        <fullName evidence="1">Uncharacterized protein</fullName>
    </submittedName>
</protein>
<dbReference type="AlphaFoldDB" id="A0A4Y2QZ09"/>
<evidence type="ECO:0000313" key="1">
    <source>
        <dbReference type="EMBL" id="GBN68593.1"/>
    </source>
</evidence>
<dbReference type="Proteomes" id="UP000499080">
    <property type="component" value="Unassembled WGS sequence"/>
</dbReference>
<reference evidence="1 2" key="1">
    <citation type="journal article" date="2019" name="Sci. Rep.">
        <title>Orb-weaving spider Araneus ventricosus genome elucidates the spidroin gene catalogue.</title>
        <authorList>
            <person name="Kono N."/>
            <person name="Nakamura H."/>
            <person name="Ohtoshi R."/>
            <person name="Moran D.A.P."/>
            <person name="Shinohara A."/>
            <person name="Yoshida Y."/>
            <person name="Fujiwara M."/>
            <person name="Mori M."/>
            <person name="Tomita M."/>
            <person name="Arakawa K."/>
        </authorList>
    </citation>
    <scope>NUCLEOTIDE SEQUENCE [LARGE SCALE GENOMIC DNA]</scope>
</reference>
<proteinExistence type="predicted"/>
<gene>
    <name evidence="1" type="ORF">AVEN_218230_1</name>
</gene>
<name>A0A4Y2QZ09_ARAVE</name>
<organism evidence="1 2">
    <name type="scientific">Araneus ventricosus</name>
    <name type="common">Orbweaver spider</name>
    <name type="synonym">Epeira ventricosa</name>
    <dbReference type="NCBI Taxonomy" id="182803"/>
    <lineage>
        <taxon>Eukaryota</taxon>
        <taxon>Metazoa</taxon>
        <taxon>Ecdysozoa</taxon>
        <taxon>Arthropoda</taxon>
        <taxon>Chelicerata</taxon>
        <taxon>Arachnida</taxon>
        <taxon>Araneae</taxon>
        <taxon>Araneomorphae</taxon>
        <taxon>Entelegynae</taxon>
        <taxon>Araneoidea</taxon>
        <taxon>Araneidae</taxon>
        <taxon>Araneus</taxon>
    </lineage>
</organism>